<evidence type="ECO:0000313" key="4">
    <source>
        <dbReference type="EMBL" id="OAE26431.1"/>
    </source>
</evidence>
<protein>
    <recommendedName>
        <fullName evidence="3">PLAT domain-containing protein</fullName>
    </recommendedName>
</protein>
<dbReference type="PROSITE" id="PS50095">
    <property type="entry name" value="PLAT"/>
    <property type="match status" value="1"/>
</dbReference>
<proteinExistence type="predicted"/>
<dbReference type="PANTHER" id="PTHR31718:SF60">
    <property type="entry name" value="LIPOXYGENASE HOMOLOGY DOMAIN-CONTAINING PROTEIN 1"/>
    <property type="match status" value="1"/>
</dbReference>
<keyword evidence="2" id="KW-1133">Transmembrane helix</keyword>
<name>A0A176W1J7_MARPO</name>
<evidence type="ECO:0000256" key="2">
    <source>
        <dbReference type="SAM" id="Phobius"/>
    </source>
</evidence>
<organism evidence="4 5">
    <name type="scientific">Marchantia polymorpha subsp. ruderalis</name>
    <dbReference type="NCBI Taxonomy" id="1480154"/>
    <lineage>
        <taxon>Eukaryota</taxon>
        <taxon>Viridiplantae</taxon>
        <taxon>Streptophyta</taxon>
        <taxon>Embryophyta</taxon>
        <taxon>Marchantiophyta</taxon>
        <taxon>Marchantiopsida</taxon>
        <taxon>Marchantiidae</taxon>
        <taxon>Marchantiales</taxon>
        <taxon>Marchantiaceae</taxon>
        <taxon>Marchantia</taxon>
    </lineage>
</organism>
<dbReference type="PANTHER" id="PTHR31718">
    <property type="entry name" value="PLAT DOMAIN-CONTAINING PROTEIN"/>
    <property type="match status" value="1"/>
</dbReference>
<evidence type="ECO:0000259" key="3">
    <source>
        <dbReference type="PROSITE" id="PS50095"/>
    </source>
</evidence>
<feature type="domain" description="PLAT" evidence="3">
    <location>
        <begin position="69"/>
        <end position="183"/>
    </location>
</feature>
<dbReference type="Proteomes" id="UP000077202">
    <property type="component" value="Unassembled WGS sequence"/>
</dbReference>
<feature type="transmembrane region" description="Helical" evidence="2">
    <location>
        <begin position="12"/>
        <end position="30"/>
    </location>
</feature>
<dbReference type="EMBL" id="LVLJ01002188">
    <property type="protein sequence ID" value="OAE26431.1"/>
    <property type="molecule type" value="Genomic_DNA"/>
</dbReference>
<evidence type="ECO:0000313" key="5">
    <source>
        <dbReference type="Proteomes" id="UP000077202"/>
    </source>
</evidence>
<keyword evidence="2" id="KW-0812">Transmembrane</keyword>
<keyword evidence="2" id="KW-0472">Membrane</keyword>
<evidence type="ECO:0000256" key="1">
    <source>
        <dbReference type="PROSITE-ProRule" id="PRU00152"/>
    </source>
</evidence>
<gene>
    <name evidence="4" type="ORF">AXG93_131s1410</name>
</gene>
<comment type="caution">
    <text evidence="4">The sequence shown here is derived from an EMBL/GenBank/DDBJ whole genome shotgun (WGS) entry which is preliminary data.</text>
</comment>
<dbReference type="SUPFAM" id="SSF49723">
    <property type="entry name" value="Lipase/lipooxygenase domain (PLAT/LH2 domain)"/>
    <property type="match status" value="1"/>
</dbReference>
<accession>A0A176W1J7</accession>
<comment type="caution">
    <text evidence="1">Lacks conserved residue(s) required for the propagation of feature annotation.</text>
</comment>
<dbReference type="InterPro" id="IPR036392">
    <property type="entry name" value="PLAT/LH2_dom_sf"/>
</dbReference>
<keyword evidence="5" id="KW-1185">Reference proteome</keyword>
<reference evidence="4" key="1">
    <citation type="submission" date="2016-03" db="EMBL/GenBank/DDBJ databases">
        <title>Mechanisms controlling the formation of the plant cell surface in tip-growing cells are functionally conserved among land plants.</title>
        <authorList>
            <person name="Honkanen S."/>
            <person name="Jones V.A."/>
            <person name="Morieri G."/>
            <person name="Champion C."/>
            <person name="Hetherington A.J."/>
            <person name="Kelly S."/>
            <person name="Saint-Marcoux D."/>
            <person name="Proust H."/>
            <person name="Prescott H."/>
            <person name="Dolan L."/>
        </authorList>
    </citation>
    <scope>NUCLEOTIDE SEQUENCE [LARGE SCALE GENOMIC DNA]</scope>
    <source>
        <tissue evidence="4">Whole gametophyte</tissue>
    </source>
</reference>
<dbReference type="Gene3D" id="2.40.180.10">
    <property type="entry name" value="Catalase core domain"/>
    <property type="match status" value="1"/>
</dbReference>
<dbReference type="InterPro" id="IPR001024">
    <property type="entry name" value="PLAT/LH2_dom"/>
</dbReference>
<sequence>MAALARVGATPLALAMFSVWICILMLQGVLTDARTSPADESSSGKADNVAHPASWTHHSEAESMVLQQCTYTVVTHTGNIEFAGTDADVNVEFFNKMGQSVLFVDLNSGQDNFLRGQTDTFTMVGKCVFDICKIHLSHDNAGVNPSWFVNSVSVSMDFEAVVFNIYEWLAKDEPPYTLSYIGNQCA</sequence>
<dbReference type="AlphaFoldDB" id="A0A176W1J7"/>
<dbReference type="Pfam" id="PF01477">
    <property type="entry name" value="PLAT"/>
    <property type="match status" value="1"/>
</dbReference>